<dbReference type="GO" id="GO:0003677">
    <property type="term" value="F:DNA binding"/>
    <property type="evidence" value="ECO:0007669"/>
    <property type="project" value="InterPro"/>
</dbReference>
<dbReference type="EMBL" id="CACSLK010020742">
    <property type="protein sequence ID" value="CAA0821352.1"/>
    <property type="molecule type" value="Genomic_DNA"/>
</dbReference>
<dbReference type="GO" id="GO:0003723">
    <property type="term" value="F:RNA binding"/>
    <property type="evidence" value="ECO:0007669"/>
    <property type="project" value="UniProtKB-UniRule"/>
</dbReference>
<keyword evidence="11" id="KW-0067">ATP-binding</keyword>
<keyword evidence="23" id="KW-1185">Reference proteome</keyword>
<dbReference type="GO" id="GO:0004525">
    <property type="term" value="F:ribonuclease III activity"/>
    <property type="evidence" value="ECO:0007669"/>
    <property type="project" value="InterPro"/>
</dbReference>
<feature type="domain" description="Helicase ATP-binding" evidence="20">
    <location>
        <begin position="45"/>
        <end position="201"/>
    </location>
</feature>
<dbReference type="Pfam" id="PF03368">
    <property type="entry name" value="Dicer_dimer"/>
    <property type="match status" value="1"/>
</dbReference>
<evidence type="ECO:0000313" key="23">
    <source>
        <dbReference type="Proteomes" id="UP001153555"/>
    </source>
</evidence>
<dbReference type="InterPro" id="IPR036389">
    <property type="entry name" value="RNase_III_sf"/>
</dbReference>
<evidence type="ECO:0000256" key="12">
    <source>
        <dbReference type="ARBA" id="ARBA00022842"/>
    </source>
</evidence>
<dbReference type="Pfam" id="PF04851">
    <property type="entry name" value="ResIII"/>
    <property type="match status" value="1"/>
</dbReference>
<dbReference type="InterPro" id="IPR027417">
    <property type="entry name" value="P-loop_NTPase"/>
</dbReference>
<dbReference type="PROSITE" id="PS51192">
    <property type="entry name" value="HELICASE_ATP_BIND_1"/>
    <property type="match status" value="1"/>
</dbReference>
<evidence type="ECO:0000256" key="17">
    <source>
        <dbReference type="PROSITE-ProRule" id="PRU00657"/>
    </source>
</evidence>
<evidence type="ECO:0000256" key="5">
    <source>
        <dbReference type="ARBA" id="ARBA00022723"/>
    </source>
</evidence>
<evidence type="ECO:0000256" key="11">
    <source>
        <dbReference type="ARBA" id="ARBA00022840"/>
    </source>
</evidence>
<dbReference type="Proteomes" id="UP001153555">
    <property type="component" value="Unassembled WGS sequence"/>
</dbReference>
<dbReference type="PANTHER" id="PTHR14950">
    <property type="entry name" value="DICER-RELATED"/>
    <property type="match status" value="1"/>
</dbReference>
<evidence type="ECO:0000313" key="22">
    <source>
        <dbReference type="EMBL" id="CAA0821352.1"/>
    </source>
</evidence>
<dbReference type="FunFam" id="3.30.160.380:FF:000001">
    <property type="entry name" value="Endoribonuclease dicer-like 1"/>
    <property type="match status" value="1"/>
</dbReference>
<gene>
    <name evidence="22" type="ORF">SHERM_19354</name>
</gene>
<dbReference type="SMART" id="SM00487">
    <property type="entry name" value="DEXDc"/>
    <property type="match status" value="1"/>
</dbReference>
<keyword evidence="7" id="KW-0547">Nucleotide-binding</keyword>
<evidence type="ECO:0000256" key="10">
    <source>
        <dbReference type="ARBA" id="ARBA00022806"/>
    </source>
</evidence>
<dbReference type="GO" id="GO:0005634">
    <property type="term" value="C:nucleus"/>
    <property type="evidence" value="ECO:0007669"/>
    <property type="project" value="UniProtKB-SubCell"/>
</dbReference>
<keyword evidence="4" id="KW-0540">Nuclease</keyword>
<dbReference type="Gene3D" id="3.30.160.380">
    <property type="entry name" value="Dicer dimerisation domain"/>
    <property type="match status" value="1"/>
</dbReference>
<dbReference type="SMART" id="SM00535">
    <property type="entry name" value="RIBOc"/>
    <property type="match status" value="2"/>
</dbReference>
<dbReference type="GO" id="GO:0004386">
    <property type="term" value="F:helicase activity"/>
    <property type="evidence" value="ECO:0007669"/>
    <property type="project" value="UniProtKB-KW"/>
</dbReference>
<keyword evidence="12" id="KW-0460">Magnesium</keyword>
<feature type="domain" description="RNase III" evidence="19">
    <location>
        <begin position="1020"/>
        <end position="1164"/>
    </location>
</feature>
<keyword evidence="14" id="KW-0943">RNA-mediated gene silencing</keyword>
<sequence>MELSENAKLNPLKRSFDSFDSSQHETTEPMDTEAAFTPSDYDMKVFEVAMRRNTIALMDAGPRKNLIAARIVREIGKSLKDNAGGKRVIVFLAPTVHIVHEQYEEIKSCTELRVDEYYGARGVDEWTSENWERETDEHDVLIMTPQIFLNALRKSLLSFKTFCFIILDECHRAIGKHPYARIMEEFYHKCSKRPKVLGMTALSMIRKGSSPIKYSKEHILKLERLLDCRVYMLEDEVEVEECKPTAKPPTAKPICRFYEPMQPAYLELKAKLQHSWSKFDAVLLGLKKSLPGQNTERSSEYKQLLEKMSNDYTGVLFCLENLGLLCAYEAVKVCMETAPPVQEECEVYKESLVEYEKFLQEALLIIEGSHEYKKLPSFMNGDTLSTVISFDLPKTVGSYVQSRGLAREKDSQYIIMLERGNKKQIEHVSHVTKNETPMTCTSMDNKDTDDYQAKRACTTNEAFQYVVKSTGASVTPDSSIILIQQYCKNLSADDARIPEPKFESLMDGNLYRCKLILPPNAAFETAVGPLARKFHLSKQLACLEACKKLHMMGALDDHLVPCNDLSSYKDCASNEKSSNSGAGTTKRKELHGSVTVRSLTGTWGGKPNYAHFHAYKLDFCCSIAEQRYSSFVLLLEMKLDDDVGNLEVDLYLLSKSVKANVSSVGQVYLNPQQMEKAKCFQELMFNGLFGKLFIKSSGERKFLLQTKESLWNPSNMYGIVLKYPEQPLVLLKQSHNSHNLLVDFQNEGPLSKNKTKVGKKVTERKPQQHAHMPPELLVALDIRTVILKPYYLLPSLMHRLESLMLASQLREEISRQGGNLTIPSSLILEALTTQRCCESFSMERLELLGDSILKYAISCHLYFKYPEKNEGELTSYRSRIICNSALHKLGTDRKLQEYVRDVPFDSRRWTAPGQRSIWPSPCTHGVETAEVPLNDCKFWSDDIKLMLGKPCGMGHRWISSKTVSDCLEALIGAYYVAGGFSAAFCFMRWVGIELETEHSLIKKAICASSLYSHGPRDQEIGALESKIGYEFETKGLLIEAVTHESECQQGFCYSYERLEFLGDAVLDVLMTCHLYENHKNVDPGMLTDLRSASVNNDNFALAAVRYNIHTHLQHSSLHIDDQVMSFCESVSRMSTAVLTPDNKAPKVLGDLVESIAGAVLIDSKLDLDKVWRVFKPLLSPIVTPDKLELPPTRELIELCDSLGYFIKEHIAKGEIVHAVLKLQLEEVLLEGRGSGPNSKAAKGMAAICLLKELELRGIKSSKSRIQESENLDDPSSRSSADRNILCGSAMIKQKQLQLQPMIKITSDLENADIPVLPPIEMKKGGPRTALYALCKKQQWPMPTFETTEQKSRTPVQLGDTMGFNSFESRISLTIPDFGKIELTGEARADKKSSYDTAAVLTLHELERRGKITIAKSN</sequence>
<feature type="domain" description="Dicer dsRNA-binding fold" evidence="21">
    <location>
        <begin position="479"/>
        <end position="569"/>
    </location>
</feature>
<dbReference type="InterPro" id="IPR005034">
    <property type="entry name" value="Dicer_dimerisation"/>
</dbReference>
<evidence type="ECO:0000256" key="16">
    <source>
        <dbReference type="ARBA" id="ARBA00023242"/>
    </source>
</evidence>
<feature type="domain" description="RNase III" evidence="19">
    <location>
        <begin position="806"/>
        <end position="979"/>
    </location>
</feature>
<keyword evidence="6" id="KW-0677">Repeat</keyword>
<keyword evidence="8" id="KW-0255">Endonuclease</keyword>
<keyword evidence="10" id="KW-0347">Helicase</keyword>
<evidence type="ECO:0000259" key="20">
    <source>
        <dbReference type="PROSITE" id="PS51192"/>
    </source>
</evidence>
<dbReference type="SUPFAM" id="SSF52540">
    <property type="entry name" value="P-loop containing nucleoside triphosphate hydrolases"/>
    <property type="match status" value="1"/>
</dbReference>
<evidence type="ECO:0000259" key="21">
    <source>
        <dbReference type="PROSITE" id="PS51327"/>
    </source>
</evidence>
<evidence type="ECO:0000256" key="9">
    <source>
        <dbReference type="ARBA" id="ARBA00022801"/>
    </source>
</evidence>
<organism evidence="22 23">
    <name type="scientific">Striga hermonthica</name>
    <name type="common">Purple witchweed</name>
    <name type="synonym">Buchnera hermonthica</name>
    <dbReference type="NCBI Taxonomy" id="68872"/>
    <lineage>
        <taxon>Eukaryota</taxon>
        <taxon>Viridiplantae</taxon>
        <taxon>Streptophyta</taxon>
        <taxon>Embryophyta</taxon>
        <taxon>Tracheophyta</taxon>
        <taxon>Spermatophyta</taxon>
        <taxon>Magnoliopsida</taxon>
        <taxon>eudicotyledons</taxon>
        <taxon>Gunneridae</taxon>
        <taxon>Pentapetalae</taxon>
        <taxon>asterids</taxon>
        <taxon>lamiids</taxon>
        <taxon>Lamiales</taxon>
        <taxon>Orobanchaceae</taxon>
        <taxon>Buchnereae</taxon>
        <taxon>Striga</taxon>
    </lineage>
</organism>
<evidence type="ECO:0000256" key="6">
    <source>
        <dbReference type="ARBA" id="ARBA00022737"/>
    </source>
</evidence>
<dbReference type="GO" id="GO:0046872">
    <property type="term" value="F:metal ion binding"/>
    <property type="evidence" value="ECO:0007669"/>
    <property type="project" value="UniProtKB-KW"/>
</dbReference>
<evidence type="ECO:0000256" key="14">
    <source>
        <dbReference type="ARBA" id="ARBA00023158"/>
    </source>
</evidence>
<evidence type="ECO:0000256" key="13">
    <source>
        <dbReference type="ARBA" id="ARBA00022884"/>
    </source>
</evidence>
<evidence type="ECO:0000256" key="8">
    <source>
        <dbReference type="ARBA" id="ARBA00022759"/>
    </source>
</evidence>
<dbReference type="GO" id="GO:0005737">
    <property type="term" value="C:cytoplasm"/>
    <property type="evidence" value="ECO:0007669"/>
    <property type="project" value="TreeGrafter"/>
</dbReference>
<accession>A0A9N7MWY5</accession>
<evidence type="ECO:0000256" key="7">
    <source>
        <dbReference type="ARBA" id="ARBA00022741"/>
    </source>
</evidence>
<comment type="cofactor">
    <cofactor evidence="2">
        <name>Mg(2+)</name>
        <dbReference type="ChEBI" id="CHEBI:18420"/>
    </cofactor>
</comment>
<dbReference type="InterPro" id="IPR006935">
    <property type="entry name" value="Helicase/UvrB_N"/>
</dbReference>
<dbReference type="InterPro" id="IPR014001">
    <property type="entry name" value="Helicase_ATP-bd"/>
</dbReference>
<evidence type="ECO:0000256" key="15">
    <source>
        <dbReference type="ARBA" id="ARBA00023211"/>
    </source>
</evidence>
<evidence type="ECO:0000256" key="3">
    <source>
        <dbReference type="ARBA" id="ARBA00004123"/>
    </source>
</evidence>
<dbReference type="PROSITE" id="PS00517">
    <property type="entry name" value="RNASE_3_1"/>
    <property type="match status" value="1"/>
</dbReference>
<dbReference type="PROSITE" id="PS51327">
    <property type="entry name" value="DICER_DSRBF"/>
    <property type="match status" value="1"/>
</dbReference>
<dbReference type="FunFam" id="1.10.1520.10:FF:000004">
    <property type="entry name" value="Endoribonuclease dicer-like 1"/>
    <property type="match status" value="1"/>
</dbReference>
<keyword evidence="5" id="KW-0479">Metal-binding</keyword>
<dbReference type="CDD" id="cd00593">
    <property type="entry name" value="RIBOc"/>
    <property type="match status" value="2"/>
</dbReference>
<keyword evidence="13 17" id="KW-0694">RNA-binding</keyword>
<dbReference type="CDD" id="cd18034">
    <property type="entry name" value="DEXHc_dicer"/>
    <property type="match status" value="1"/>
</dbReference>
<feature type="region of interest" description="Disordered" evidence="18">
    <location>
        <begin position="1"/>
        <end position="31"/>
    </location>
</feature>
<dbReference type="InterPro" id="IPR000999">
    <property type="entry name" value="RNase_III_dom"/>
</dbReference>
<evidence type="ECO:0000256" key="4">
    <source>
        <dbReference type="ARBA" id="ARBA00022722"/>
    </source>
</evidence>
<evidence type="ECO:0000256" key="2">
    <source>
        <dbReference type="ARBA" id="ARBA00001946"/>
    </source>
</evidence>
<evidence type="ECO:0000256" key="1">
    <source>
        <dbReference type="ARBA" id="ARBA00001936"/>
    </source>
</evidence>
<dbReference type="PANTHER" id="PTHR14950:SF46">
    <property type="entry name" value="ENDORIBONUCLEASE DICER HOMOLOG 3"/>
    <property type="match status" value="1"/>
</dbReference>
<name>A0A9N7MWY5_STRHE</name>
<proteinExistence type="predicted"/>
<dbReference type="Gene3D" id="3.40.50.300">
    <property type="entry name" value="P-loop containing nucleotide triphosphate hydrolases"/>
    <property type="match status" value="2"/>
</dbReference>
<dbReference type="GO" id="GO:0010267">
    <property type="term" value="P:ta-siRNA processing"/>
    <property type="evidence" value="ECO:0007669"/>
    <property type="project" value="UniProtKB-ARBA"/>
</dbReference>
<keyword evidence="9" id="KW-0378">Hydrolase</keyword>
<comment type="cofactor">
    <cofactor evidence="1">
        <name>Mn(2+)</name>
        <dbReference type="ChEBI" id="CHEBI:29035"/>
    </cofactor>
</comment>
<dbReference type="OrthoDB" id="6513042at2759"/>
<comment type="caution">
    <text evidence="22">The sequence shown here is derived from an EMBL/GenBank/DDBJ whole genome shotgun (WGS) entry which is preliminary data.</text>
</comment>
<protein>
    <submittedName>
        <fullName evidence="22">Endoribonuclease Dicer homolog 3</fullName>
    </submittedName>
</protein>
<dbReference type="GO" id="GO:0005524">
    <property type="term" value="F:ATP binding"/>
    <property type="evidence" value="ECO:0007669"/>
    <property type="project" value="UniProtKB-KW"/>
</dbReference>
<evidence type="ECO:0000259" key="19">
    <source>
        <dbReference type="PROSITE" id="PS50142"/>
    </source>
</evidence>
<dbReference type="FunFam" id="1.10.1520.10:FF:000008">
    <property type="entry name" value="Dicer-like 104"/>
    <property type="match status" value="1"/>
</dbReference>
<comment type="subcellular location">
    <subcellularLocation>
        <location evidence="3">Nucleus</location>
    </subcellularLocation>
</comment>
<feature type="compositionally biased region" description="Basic and acidic residues" evidence="18">
    <location>
        <begin position="14"/>
        <end position="27"/>
    </location>
</feature>
<keyword evidence="16" id="KW-0539">Nucleus</keyword>
<dbReference type="SUPFAM" id="SSF69065">
    <property type="entry name" value="RNase III domain-like"/>
    <property type="match status" value="2"/>
</dbReference>
<reference evidence="22" key="1">
    <citation type="submission" date="2019-12" db="EMBL/GenBank/DDBJ databases">
        <authorList>
            <person name="Scholes J."/>
        </authorList>
    </citation>
    <scope>NUCLEOTIDE SEQUENCE</scope>
</reference>
<dbReference type="Gene3D" id="3.30.160.20">
    <property type="match status" value="1"/>
</dbReference>
<dbReference type="Gene3D" id="1.10.1520.10">
    <property type="entry name" value="Ribonuclease III domain"/>
    <property type="match status" value="2"/>
</dbReference>
<dbReference type="Pfam" id="PF00636">
    <property type="entry name" value="Ribonuclease_3"/>
    <property type="match status" value="2"/>
</dbReference>
<dbReference type="InterPro" id="IPR038248">
    <property type="entry name" value="Dicer_dimer_sf"/>
</dbReference>
<evidence type="ECO:0000256" key="18">
    <source>
        <dbReference type="SAM" id="MobiDB-lite"/>
    </source>
</evidence>
<dbReference type="PROSITE" id="PS50142">
    <property type="entry name" value="RNASE_3_2"/>
    <property type="match status" value="2"/>
</dbReference>
<keyword evidence="15" id="KW-0464">Manganese</keyword>